<evidence type="ECO:0000256" key="2">
    <source>
        <dbReference type="ARBA" id="ARBA00022555"/>
    </source>
</evidence>
<organism evidence="10 11">
    <name type="scientific">Candidatus Fervidibacter japonicus</name>
    <dbReference type="NCBI Taxonomy" id="2035412"/>
    <lineage>
        <taxon>Bacteria</taxon>
        <taxon>Candidatus Fervidibacterota</taxon>
        <taxon>Candidatus Fervidibacter</taxon>
    </lineage>
</organism>
<comment type="caution">
    <text evidence="7">Lacks conserved residue(s) required for the propagation of feature annotation.</text>
</comment>
<dbReference type="CDD" id="cd00462">
    <property type="entry name" value="PTH"/>
    <property type="match status" value="1"/>
</dbReference>
<dbReference type="NCBIfam" id="TIGR00447">
    <property type="entry name" value="pth"/>
    <property type="match status" value="1"/>
</dbReference>
<dbReference type="GO" id="GO:0006515">
    <property type="term" value="P:protein quality control for misfolded or incompletely synthesized proteins"/>
    <property type="evidence" value="ECO:0007669"/>
    <property type="project" value="UniProtKB-UniRule"/>
</dbReference>
<dbReference type="PANTHER" id="PTHR17224:SF1">
    <property type="entry name" value="PEPTIDYL-TRNA HYDROLASE"/>
    <property type="match status" value="1"/>
</dbReference>
<dbReference type="EC" id="3.1.1.29" evidence="1 7"/>
<comment type="subcellular location">
    <subcellularLocation>
        <location evidence="7">Cytoplasm</location>
    </subcellularLocation>
</comment>
<name>A0A2H5XC89_9BACT</name>
<comment type="function">
    <text evidence="7">Hydrolyzes ribosome-free peptidyl-tRNAs (with 1 or more amino acids incorporated), which drop off the ribosome during protein synthesis, or as a result of ribosome stalling.</text>
</comment>
<evidence type="ECO:0000256" key="6">
    <source>
        <dbReference type="ARBA" id="ARBA00050038"/>
    </source>
</evidence>
<dbReference type="InterPro" id="IPR001328">
    <property type="entry name" value="Pept_tRNA_hydro"/>
</dbReference>
<reference evidence="11" key="1">
    <citation type="submission" date="2017-09" db="EMBL/GenBank/DDBJ databases">
        <title>Metaegenomics of thermophilic ammonia-oxidizing enrichment culture.</title>
        <authorList>
            <person name="Kato S."/>
            <person name="Suzuki K."/>
        </authorList>
    </citation>
    <scope>NUCLEOTIDE SEQUENCE [LARGE SCALE GENOMIC DNA]</scope>
</reference>
<comment type="function">
    <text evidence="7">Catalyzes the release of premature peptidyl moieties from peptidyl-tRNA molecules trapped in stalled 50S ribosomal subunits, and thus maintains levels of free tRNAs and 50S ribosomes.</text>
</comment>
<dbReference type="GO" id="GO:0000049">
    <property type="term" value="F:tRNA binding"/>
    <property type="evidence" value="ECO:0007669"/>
    <property type="project" value="UniProtKB-UniRule"/>
</dbReference>
<comment type="caution">
    <text evidence="10">The sequence shown here is derived from an EMBL/GenBank/DDBJ whole genome shotgun (WGS) entry which is preliminary data.</text>
</comment>
<dbReference type="InterPro" id="IPR036416">
    <property type="entry name" value="Pept_tRNA_hydro_sf"/>
</dbReference>
<dbReference type="GO" id="GO:0072344">
    <property type="term" value="P:rescue of stalled ribosome"/>
    <property type="evidence" value="ECO:0007669"/>
    <property type="project" value="UniProtKB-UniRule"/>
</dbReference>
<gene>
    <name evidence="7 10" type="primary">pth</name>
    <name evidence="10" type="ORF">HRbin17_01310</name>
</gene>
<evidence type="ECO:0000256" key="5">
    <source>
        <dbReference type="ARBA" id="ARBA00038063"/>
    </source>
</evidence>
<dbReference type="Pfam" id="PF01195">
    <property type="entry name" value="Pept_tRNA_hydro"/>
    <property type="match status" value="1"/>
</dbReference>
<keyword evidence="7" id="KW-0963">Cytoplasm</keyword>
<evidence type="ECO:0000256" key="9">
    <source>
        <dbReference type="RuleBase" id="RU004320"/>
    </source>
</evidence>
<sequence length="196" mass="21397">MLWNRCDEWVERLVVGIGNPGPEYADTRHNVGFSVVDELARRWGVTRWGARFHGLWAIAVVNGRRVGLLKPLTFVNLSGRSVQAAVHRLALPLDQLLVILDDAALPLGKLRLRPKGSDGGHKGLRSVLQALGTDAVPRLRVGIGAPPPGVDLVEFVLSPFAPEERPVIADAVVRAADAVEVWLTEGIEAAMQRFNR</sequence>
<evidence type="ECO:0000256" key="3">
    <source>
        <dbReference type="ARBA" id="ARBA00022801"/>
    </source>
</evidence>
<evidence type="ECO:0000313" key="11">
    <source>
        <dbReference type="Proteomes" id="UP000236173"/>
    </source>
</evidence>
<dbReference type="Proteomes" id="UP000236173">
    <property type="component" value="Unassembled WGS sequence"/>
</dbReference>
<keyword evidence="4 7" id="KW-0694">RNA-binding</keyword>
<proteinExistence type="inferred from homology"/>
<dbReference type="GO" id="GO:0005737">
    <property type="term" value="C:cytoplasm"/>
    <property type="evidence" value="ECO:0007669"/>
    <property type="project" value="UniProtKB-SubCell"/>
</dbReference>
<feature type="site" description="Stabilizes the basic form of H active site to accept a proton" evidence="7">
    <location>
        <position position="101"/>
    </location>
</feature>
<dbReference type="GO" id="GO:0004045">
    <property type="term" value="F:peptidyl-tRNA hydrolase activity"/>
    <property type="evidence" value="ECO:0007669"/>
    <property type="project" value="UniProtKB-UniRule"/>
</dbReference>
<dbReference type="InterPro" id="IPR018171">
    <property type="entry name" value="Pept_tRNA_hydro_CS"/>
</dbReference>
<dbReference type="FunFam" id="3.40.50.1470:FF:000001">
    <property type="entry name" value="Peptidyl-tRNA hydrolase"/>
    <property type="match status" value="1"/>
</dbReference>
<dbReference type="HAMAP" id="MF_00083">
    <property type="entry name" value="Pept_tRNA_hydro_bact"/>
    <property type="match status" value="1"/>
</dbReference>
<dbReference type="EMBL" id="BEHT01000015">
    <property type="protein sequence ID" value="GBC98796.1"/>
    <property type="molecule type" value="Genomic_DNA"/>
</dbReference>
<dbReference type="Gene3D" id="3.40.50.1470">
    <property type="entry name" value="Peptidyl-tRNA hydrolase"/>
    <property type="match status" value="1"/>
</dbReference>
<feature type="binding site" evidence="7">
    <location>
        <position position="76"/>
    </location>
    <ligand>
        <name>tRNA</name>
        <dbReference type="ChEBI" id="CHEBI:17843"/>
    </ligand>
</feature>
<keyword evidence="2 7" id="KW-0820">tRNA-binding</keyword>
<accession>A0A2H5XC89</accession>
<dbReference type="PANTHER" id="PTHR17224">
    <property type="entry name" value="PEPTIDYL-TRNA HYDROLASE"/>
    <property type="match status" value="1"/>
</dbReference>
<evidence type="ECO:0000256" key="1">
    <source>
        <dbReference type="ARBA" id="ARBA00013260"/>
    </source>
</evidence>
<evidence type="ECO:0000313" key="10">
    <source>
        <dbReference type="EMBL" id="GBC98796.1"/>
    </source>
</evidence>
<dbReference type="PROSITE" id="PS01195">
    <property type="entry name" value="PEPT_TRNA_HYDROL_1"/>
    <property type="match status" value="1"/>
</dbReference>
<comment type="subunit">
    <text evidence="7">Monomer.</text>
</comment>
<protein>
    <recommendedName>
        <fullName evidence="6 7">Peptidyl-tRNA hydrolase</fullName>
        <shortName evidence="7">Pth</shortName>
        <ecNumber evidence="1 7">3.1.1.29</ecNumber>
    </recommendedName>
</protein>
<feature type="site" description="Discriminates between blocked and unblocked aminoacyl-tRNA" evidence="7">
    <location>
        <position position="19"/>
    </location>
</feature>
<evidence type="ECO:0000256" key="4">
    <source>
        <dbReference type="ARBA" id="ARBA00022884"/>
    </source>
</evidence>
<keyword evidence="3 7" id="KW-0378">Hydrolase</keyword>
<comment type="similarity">
    <text evidence="5 7 9">Belongs to the PTH family.</text>
</comment>
<evidence type="ECO:0000256" key="8">
    <source>
        <dbReference type="RuleBase" id="RU000673"/>
    </source>
</evidence>
<feature type="active site" description="Proton acceptor" evidence="7">
    <location>
        <position position="29"/>
    </location>
</feature>
<feature type="binding site" evidence="7">
    <location>
        <position position="24"/>
    </location>
    <ligand>
        <name>tRNA</name>
        <dbReference type="ChEBI" id="CHEBI:17843"/>
    </ligand>
</feature>
<dbReference type="SUPFAM" id="SSF53178">
    <property type="entry name" value="Peptidyl-tRNA hydrolase-like"/>
    <property type="match status" value="1"/>
</dbReference>
<evidence type="ECO:0000256" key="7">
    <source>
        <dbReference type="HAMAP-Rule" id="MF_00083"/>
    </source>
</evidence>
<comment type="catalytic activity">
    <reaction evidence="7 8">
        <text>an N-acyl-L-alpha-aminoacyl-tRNA + H2O = an N-acyl-L-amino acid + a tRNA + H(+)</text>
        <dbReference type="Rhea" id="RHEA:54448"/>
        <dbReference type="Rhea" id="RHEA-COMP:10123"/>
        <dbReference type="Rhea" id="RHEA-COMP:13883"/>
        <dbReference type="ChEBI" id="CHEBI:15377"/>
        <dbReference type="ChEBI" id="CHEBI:15378"/>
        <dbReference type="ChEBI" id="CHEBI:59874"/>
        <dbReference type="ChEBI" id="CHEBI:78442"/>
        <dbReference type="ChEBI" id="CHEBI:138191"/>
        <dbReference type="EC" id="3.1.1.29"/>
    </reaction>
</comment>
<dbReference type="AlphaFoldDB" id="A0A2H5XC89"/>
<feature type="binding site" evidence="7">
    <location>
        <position position="74"/>
    </location>
    <ligand>
        <name>tRNA</name>
        <dbReference type="ChEBI" id="CHEBI:17843"/>
    </ligand>
</feature>